<dbReference type="InterPro" id="IPR013783">
    <property type="entry name" value="Ig-like_fold"/>
</dbReference>
<feature type="domain" description="Ig-like" evidence="1">
    <location>
        <begin position="134"/>
        <end position="225"/>
    </location>
</feature>
<protein>
    <recommendedName>
        <fullName evidence="1">Ig-like domain-containing protein</fullName>
    </recommendedName>
</protein>
<organism evidence="2 3">
    <name type="scientific">Amphimedon queenslandica</name>
    <name type="common">Sponge</name>
    <dbReference type="NCBI Taxonomy" id="400682"/>
    <lineage>
        <taxon>Eukaryota</taxon>
        <taxon>Metazoa</taxon>
        <taxon>Porifera</taxon>
        <taxon>Demospongiae</taxon>
        <taxon>Heteroscleromorpha</taxon>
        <taxon>Haplosclerida</taxon>
        <taxon>Niphatidae</taxon>
        <taxon>Amphimedon</taxon>
    </lineage>
</organism>
<accession>A0AAN0K2T4</accession>
<dbReference type="AlphaFoldDB" id="A0AAN0K2T4"/>
<dbReference type="KEGG" id="aqu:109593037"/>
<dbReference type="PROSITE" id="PS50835">
    <property type="entry name" value="IG_LIKE"/>
    <property type="match status" value="2"/>
</dbReference>
<dbReference type="InterPro" id="IPR036179">
    <property type="entry name" value="Ig-like_dom_sf"/>
</dbReference>
<dbReference type="InterPro" id="IPR007110">
    <property type="entry name" value="Ig-like_dom"/>
</dbReference>
<dbReference type="InterPro" id="IPR003599">
    <property type="entry name" value="Ig_sub"/>
</dbReference>
<dbReference type="Gene3D" id="2.60.40.10">
    <property type="entry name" value="Immunoglobulins"/>
    <property type="match status" value="2"/>
</dbReference>
<evidence type="ECO:0000259" key="1">
    <source>
        <dbReference type="PROSITE" id="PS50835"/>
    </source>
</evidence>
<proteinExistence type="predicted"/>
<dbReference type="RefSeq" id="XP_019863862.1">
    <property type="nucleotide sequence ID" value="XM_020008303.1"/>
</dbReference>
<name>A0AAN0K2T4_AMPQE</name>
<dbReference type="Proteomes" id="UP000007879">
    <property type="component" value="Unassembled WGS sequence"/>
</dbReference>
<dbReference type="PANTHER" id="PTHR46013:SF7">
    <property type="entry name" value="IG-LIKE DOMAIN-CONTAINING PROTEIN"/>
    <property type="match status" value="1"/>
</dbReference>
<evidence type="ECO:0000313" key="3">
    <source>
        <dbReference type="Proteomes" id="UP000007879"/>
    </source>
</evidence>
<keyword evidence="3" id="KW-1185">Reference proteome</keyword>
<evidence type="ECO:0000313" key="2">
    <source>
        <dbReference type="EnsemblMetazoa" id="XP_019863862.1"/>
    </source>
</evidence>
<dbReference type="EnsemblMetazoa" id="XM_020008303.1">
    <property type="protein sequence ID" value="XP_019863862.1"/>
    <property type="gene ID" value="LOC109593037"/>
</dbReference>
<sequence>MDFESNDFMGWNRSFDLEFSFESQSQDLFLTRVDIYYYNNPSGGYGLPDIRTGISTTGTEDSYTNVVSTFIDNSEVSQSDDNVQMLSLIILTPQNFLFLYQFFRLQFIFSSSFAATQTFISEMKFFTNTDTSFPAVPIVFMSPNQTLQPDTVQSSLTLSCTVDNNGTFAWTWTGPGVSDGDIKAADTTRTSILMLSNISAADAGDYTCSASYLAFGDSLDPSNIVFNSIKPDMNTTNNISLTLSSNVSAEVYYDGLLVRAGNTVTVQKDTHVTLSCTFTGYLPADYQINWMDSSNMADGTITNGDDTRNISQRGGFSTSPAVQSNYTILSVEVDDSGPYTCSMDGTELKETISLMVTSATVS</sequence>
<dbReference type="Pfam" id="PF13927">
    <property type="entry name" value="Ig_3"/>
    <property type="match status" value="1"/>
</dbReference>
<dbReference type="GeneID" id="109593037"/>
<reference evidence="3" key="1">
    <citation type="journal article" date="2010" name="Nature">
        <title>The Amphimedon queenslandica genome and the evolution of animal complexity.</title>
        <authorList>
            <person name="Srivastava M."/>
            <person name="Simakov O."/>
            <person name="Chapman J."/>
            <person name="Fahey B."/>
            <person name="Gauthier M.E."/>
            <person name="Mitros T."/>
            <person name="Richards G.S."/>
            <person name="Conaco C."/>
            <person name="Dacre M."/>
            <person name="Hellsten U."/>
            <person name="Larroux C."/>
            <person name="Putnam N.H."/>
            <person name="Stanke M."/>
            <person name="Adamska M."/>
            <person name="Darling A."/>
            <person name="Degnan S.M."/>
            <person name="Oakley T.H."/>
            <person name="Plachetzki D.C."/>
            <person name="Zhai Y."/>
            <person name="Adamski M."/>
            <person name="Calcino A."/>
            <person name="Cummins S.F."/>
            <person name="Goodstein D.M."/>
            <person name="Harris C."/>
            <person name="Jackson D.J."/>
            <person name="Leys S.P."/>
            <person name="Shu S."/>
            <person name="Woodcroft B.J."/>
            <person name="Vervoort M."/>
            <person name="Kosik K.S."/>
            <person name="Manning G."/>
            <person name="Degnan B.M."/>
            <person name="Rokhsar D.S."/>
        </authorList>
    </citation>
    <scope>NUCLEOTIDE SEQUENCE [LARGE SCALE GENOMIC DNA]</scope>
</reference>
<feature type="domain" description="Ig-like" evidence="1">
    <location>
        <begin position="231"/>
        <end position="353"/>
    </location>
</feature>
<reference evidence="2" key="2">
    <citation type="submission" date="2024-06" db="UniProtKB">
        <authorList>
            <consortium name="EnsemblMetazoa"/>
        </authorList>
    </citation>
    <scope>IDENTIFICATION</scope>
</reference>
<dbReference type="SMART" id="SM00409">
    <property type="entry name" value="IG"/>
    <property type="match status" value="2"/>
</dbReference>
<dbReference type="PANTHER" id="PTHR46013">
    <property type="entry name" value="VASCULAR CELL ADHESION MOLECULE 1"/>
    <property type="match status" value="1"/>
</dbReference>
<dbReference type="SUPFAM" id="SSF48726">
    <property type="entry name" value="Immunoglobulin"/>
    <property type="match status" value="2"/>
</dbReference>